<proteinExistence type="predicted"/>
<keyword evidence="2" id="KW-1185">Reference proteome</keyword>
<name>A0A327QRJ1_9BACT</name>
<dbReference type="Proteomes" id="UP000249547">
    <property type="component" value="Unassembled WGS sequence"/>
</dbReference>
<sequence length="1336" mass="150458">MNEQDNISNNLVRDGVSQWQRTLASLSTKNVSIDERSTSDILAFLYRYAKYVLYYDDEHLKPSQKASEPLRAEGDWQDFFRLNPPFQYAAVHQFDAQALQQAYQATRAKVKHLTGEERFWALFNRVFDLALQLEYWRGQLDDNTALKDMLNAHISTDSSKALSRLIAMANTMDEKPVAIVKQMGMLAREVTWQLSFDKLIAKDAYYNKLSAFPRKQYTQMLQQFDELFLLFYKGIQQVQQFALTNFNDELLNKQDHQPHVALIYAFIRLLDQVKLRMNTLPTQHLDFFYREVLRLEKKPLQPDHAHIVAELAKQVPQYLLKKGTGFKAGKDLLGKDIKFESIEDVVFNKAKVTQLRTLFRDEKAIMYAAPQAASADGLGDGFRNPLFNSWPLLGAKKYINKNNPGGGFQHFPFATTGLMLSSPVLLLKEGERTITVELNLQPDGADKSLQGTNFIALLAKKFYRLTEPLLKALVKDGFTKATADVLKAEIAATPSKEIWLTEETGFTQFRNFNNIGSTDKEKLKKAAGTGLLDIACTTADGWLPIPASTITLGVNDVLTISFIIPVGAPAIAPAPKDVLLADYDVKDPILSIQFNHALHYQLKEDTTPWYDFLSKQQITNARINAVVTKVKNILISNDEGALDPKNKFLPFTGVPKKQSNFFIGSDEVFRKRLSKLSFSMEWEGLPSTFQNHYLLYKTPIYNDSFKVKMEQLKNGSWESIGTSVDLFEMLKDQYNNPTVLNTKRTIEITNPSTIPLLQEPVPVTGYNPNIPNGFIRWRLEQDFLHEEYPRVMAEQAIRIGNVKLSEVQIKANNTKTLAVTAFDTSNTAKSWMLSPPSGTTDAQVLAYLKSFTTDIKTKDEYTRNAAVDLNSYVNFTNVPIVMPNPPYTPTLKDFTLEYTAVAEINDIHIFHQFPYEAGNYANVLPGMQATLMPGFVQQGYLYVGLSDALAGSNITLLFQLAAFTADPDINRANVEWHYLSGNAWKELLPLTHVISDTTQGFLTPGIVTIAIPWDADQQHTILPSGLHWLRASVKDYATAVCEGISVTAQAAEVVFVDQQNDPNRVSPPVAANNIADLLIPDAAISKINQPYAGFDGVKPENDEEFKTRVSERLRHKGRAINVFDYERLVLDAFPGIFKAKCIPHTKMYTDAIGETVQLSSPGWVTLAVIPRIDDYPSDEKFTPKVGRVLLEKVAAFLAPRSSMFTNIQVINPVYQKINFKGQISWKKGKDKNFCMQQVQQEVTAFLSPWVTNGAQDIIFGGTLMKSSVLQFIEQRDYVDFVTDFTMHVYIDESTEGPAVMSVTADTPWSVLVVGEQIYETYVPSTVPVVPNVFTIK</sequence>
<reference evidence="1 2" key="1">
    <citation type="submission" date="2018-06" db="EMBL/GenBank/DDBJ databases">
        <title>Genomic Encyclopedia of Archaeal and Bacterial Type Strains, Phase II (KMG-II): from individual species to whole genera.</title>
        <authorList>
            <person name="Goeker M."/>
        </authorList>
    </citation>
    <scope>NUCLEOTIDE SEQUENCE [LARGE SCALE GENOMIC DNA]</scope>
    <source>
        <strain evidence="1 2">DSM 23857</strain>
    </source>
</reference>
<protein>
    <submittedName>
        <fullName evidence="1">Baseplate J-like protein</fullName>
    </submittedName>
</protein>
<evidence type="ECO:0000313" key="2">
    <source>
        <dbReference type="Proteomes" id="UP000249547"/>
    </source>
</evidence>
<evidence type="ECO:0000313" key="1">
    <source>
        <dbReference type="EMBL" id="RAJ06515.1"/>
    </source>
</evidence>
<comment type="caution">
    <text evidence="1">The sequence shown here is derived from an EMBL/GenBank/DDBJ whole genome shotgun (WGS) entry which is preliminary data.</text>
</comment>
<organism evidence="1 2">
    <name type="scientific">Chitinophaga skermanii</name>
    <dbReference type="NCBI Taxonomy" id="331697"/>
    <lineage>
        <taxon>Bacteria</taxon>
        <taxon>Pseudomonadati</taxon>
        <taxon>Bacteroidota</taxon>
        <taxon>Chitinophagia</taxon>
        <taxon>Chitinophagales</taxon>
        <taxon>Chitinophagaceae</taxon>
        <taxon>Chitinophaga</taxon>
    </lineage>
</organism>
<accession>A0A327QRJ1</accession>
<dbReference type="EMBL" id="QLLL01000003">
    <property type="protein sequence ID" value="RAJ06515.1"/>
    <property type="molecule type" value="Genomic_DNA"/>
</dbReference>
<gene>
    <name evidence="1" type="ORF">LX64_01642</name>
</gene>
<dbReference type="OrthoDB" id="9762853at2"/>
<dbReference type="RefSeq" id="WP_111597128.1">
    <property type="nucleotide sequence ID" value="NZ_QLLL01000003.1"/>
</dbReference>